<keyword evidence="4" id="KW-0539">Nucleus</keyword>
<dbReference type="GO" id="GO:0048511">
    <property type="term" value="P:rhythmic process"/>
    <property type="evidence" value="ECO:0007669"/>
    <property type="project" value="UniProtKB-KW"/>
</dbReference>
<comment type="similarity">
    <text evidence="2">Belongs to the EARLY FLOWERING 4 family.</text>
</comment>
<gene>
    <name evidence="7 8" type="primary">LOC109725818</name>
</gene>
<dbReference type="GeneID" id="109725818"/>
<dbReference type="GO" id="GO:0009649">
    <property type="term" value="P:entrainment of circadian clock"/>
    <property type="evidence" value="ECO:0007669"/>
    <property type="project" value="TreeGrafter"/>
</dbReference>
<dbReference type="GO" id="GO:0005634">
    <property type="term" value="C:nucleus"/>
    <property type="evidence" value="ECO:0007669"/>
    <property type="project" value="UniProtKB-SubCell"/>
</dbReference>
<dbReference type="PANTHER" id="PTHR33469:SF30">
    <property type="entry name" value="FLOWERING 4 PROTEIN, PUTATIVE, EXPRESSED-RELATED"/>
    <property type="match status" value="1"/>
</dbReference>
<protein>
    <submittedName>
        <fullName evidence="7">Protein ELF4-LIKE 4-like isoform X1</fullName>
    </submittedName>
    <submittedName>
        <fullName evidence="8">Protein ELF4-LIKE 4-like isoform X2</fullName>
    </submittedName>
</protein>
<feature type="domain" description="Protein EARLY FLOWERING 4" evidence="5">
    <location>
        <begin position="44"/>
        <end position="116"/>
    </location>
</feature>
<dbReference type="Gramene" id="Aco015260.1.mrna1">
    <property type="protein sequence ID" value="Aco015260.1.mrna1.cds1"/>
    <property type="gene ID" value="Aco015260.1.path1"/>
</dbReference>
<organism evidence="7">
    <name type="scientific">Ananas comosus</name>
    <name type="common">Pineapple</name>
    <name type="synonym">Ananas ananas</name>
    <dbReference type="NCBI Taxonomy" id="4615"/>
    <lineage>
        <taxon>Eukaryota</taxon>
        <taxon>Viridiplantae</taxon>
        <taxon>Streptophyta</taxon>
        <taxon>Embryophyta</taxon>
        <taxon>Tracheophyta</taxon>
        <taxon>Spermatophyta</taxon>
        <taxon>Magnoliopsida</taxon>
        <taxon>Liliopsida</taxon>
        <taxon>Poales</taxon>
        <taxon>Bromeliaceae</taxon>
        <taxon>Bromelioideae</taxon>
        <taxon>Ananas</taxon>
    </lineage>
</organism>
<dbReference type="RefSeq" id="XP_020110779.1">
    <property type="nucleotide sequence ID" value="XM_020255190.1"/>
</dbReference>
<evidence type="ECO:0000313" key="6">
    <source>
        <dbReference type="Proteomes" id="UP000515123"/>
    </source>
</evidence>
<evidence type="ECO:0000256" key="1">
    <source>
        <dbReference type="ARBA" id="ARBA00004123"/>
    </source>
</evidence>
<reference evidence="7 8" key="2">
    <citation type="submission" date="2025-04" db="UniProtKB">
        <authorList>
            <consortium name="RefSeq"/>
        </authorList>
    </citation>
    <scope>IDENTIFICATION</scope>
    <source>
        <tissue evidence="7 8">Leaf</tissue>
    </source>
</reference>
<dbReference type="PANTHER" id="PTHR33469">
    <property type="entry name" value="PROTEIN ELF4-LIKE 4"/>
    <property type="match status" value="1"/>
</dbReference>
<dbReference type="Proteomes" id="UP000515123">
    <property type="component" value="Linkage group 20"/>
</dbReference>
<evidence type="ECO:0000313" key="7">
    <source>
        <dbReference type="RefSeq" id="XP_020110778.1"/>
    </source>
</evidence>
<evidence type="ECO:0000256" key="2">
    <source>
        <dbReference type="ARBA" id="ARBA00009514"/>
    </source>
</evidence>
<keyword evidence="3" id="KW-0090">Biological rhythms</keyword>
<dbReference type="Pfam" id="PF07011">
    <property type="entry name" value="Elf4"/>
    <property type="match status" value="1"/>
</dbReference>
<dbReference type="GO" id="GO:0042753">
    <property type="term" value="P:positive regulation of circadian rhythm"/>
    <property type="evidence" value="ECO:0007669"/>
    <property type="project" value="InterPro"/>
</dbReference>
<accession>A0A6P5GYD6</accession>
<sequence length="133" mass="14289">MEKEKEEATFASGFANEEEAARAALVSKFASECRVSGGWGKRLARAVKSGLEEAWDLLDENRALINELDHNRDSETGDDLALNIALLGELNENMHRAADLYAGLSAALAAAAARKTKARKAKEAGSESTARPE</sequence>
<dbReference type="AlphaFoldDB" id="A0A6P5GYD6"/>
<dbReference type="InterPro" id="IPR040462">
    <property type="entry name" value="EARLY_FLOWERING_4"/>
</dbReference>
<name>A0A6P5GYD6_ANACO</name>
<evidence type="ECO:0000313" key="8">
    <source>
        <dbReference type="RefSeq" id="XP_020110779.1"/>
    </source>
</evidence>
<proteinExistence type="inferred from homology"/>
<comment type="subcellular location">
    <subcellularLocation>
        <location evidence="1">Nucleus</location>
    </subcellularLocation>
</comment>
<dbReference type="InterPro" id="IPR009741">
    <property type="entry name" value="EARLY_FLOWERING_4_dom"/>
</dbReference>
<evidence type="ECO:0000259" key="5">
    <source>
        <dbReference type="Pfam" id="PF07011"/>
    </source>
</evidence>
<reference evidence="6" key="1">
    <citation type="journal article" date="2015" name="Nat. Genet.">
        <title>The pineapple genome and the evolution of CAM photosynthesis.</title>
        <authorList>
            <person name="Ming R."/>
            <person name="VanBuren R."/>
            <person name="Wai C.M."/>
            <person name="Tang H."/>
            <person name="Schatz M.C."/>
            <person name="Bowers J.E."/>
            <person name="Lyons E."/>
            <person name="Wang M.L."/>
            <person name="Chen J."/>
            <person name="Biggers E."/>
            <person name="Zhang J."/>
            <person name="Huang L."/>
            <person name="Zhang L."/>
            <person name="Miao W."/>
            <person name="Zhang J."/>
            <person name="Ye Z."/>
            <person name="Miao C."/>
            <person name="Lin Z."/>
            <person name="Wang H."/>
            <person name="Zhou H."/>
            <person name="Yim W.C."/>
            <person name="Priest H.D."/>
            <person name="Zheng C."/>
            <person name="Woodhouse M."/>
            <person name="Edger P.P."/>
            <person name="Guyot R."/>
            <person name="Guo H.B."/>
            <person name="Guo H."/>
            <person name="Zheng G."/>
            <person name="Singh R."/>
            <person name="Sharma A."/>
            <person name="Min X."/>
            <person name="Zheng Y."/>
            <person name="Lee H."/>
            <person name="Gurtowski J."/>
            <person name="Sedlazeck F.J."/>
            <person name="Harkess A."/>
            <person name="McKain M.R."/>
            <person name="Liao Z."/>
            <person name="Fang J."/>
            <person name="Liu J."/>
            <person name="Zhang X."/>
            <person name="Zhang Q."/>
            <person name="Hu W."/>
            <person name="Qin Y."/>
            <person name="Wang K."/>
            <person name="Chen L.Y."/>
            <person name="Shirley N."/>
            <person name="Lin Y.R."/>
            <person name="Liu L.Y."/>
            <person name="Hernandez A.G."/>
            <person name="Wright C.L."/>
            <person name="Bulone V."/>
            <person name="Tuskan G.A."/>
            <person name="Heath K."/>
            <person name="Zee F."/>
            <person name="Moore P.H."/>
            <person name="Sunkar R."/>
            <person name="Leebens-Mack J.H."/>
            <person name="Mockler T."/>
            <person name="Bennetzen J.L."/>
            <person name="Freeling M."/>
            <person name="Sankoff D."/>
            <person name="Paterson A.H."/>
            <person name="Zhu X."/>
            <person name="Yang X."/>
            <person name="Smith J.A."/>
            <person name="Cushman J.C."/>
            <person name="Paull R.E."/>
            <person name="Yu Q."/>
        </authorList>
    </citation>
    <scope>NUCLEOTIDE SEQUENCE [LARGE SCALE GENOMIC DNA]</scope>
    <source>
        <strain evidence="6">cv. F153</strain>
    </source>
</reference>
<dbReference type="RefSeq" id="XP_020110778.1">
    <property type="nucleotide sequence ID" value="XM_020255189.1"/>
</dbReference>
<keyword evidence="6" id="KW-1185">Reference proteome</keyword>
<evidence type="ECO:0000256" key="3">
    <source>
        <dbReference type="ARBA" id="ARBA00023108"/>
    </source>
</evidence>
<evidence type="ECO:0000256" key="4">
    <source>
        <dbReference type="ARBA" id="ARBA00023242"/>
    </source>
</evidence>